<evidence type="ECO:0000313" key="1">
    <source>
        <dbReference type="EMBL" id="OLQ01411.1"/>
    </source>
</evidence>
<reference evidence="1 2" key="1">
    <citation type="submission" date="2016-02" db="EMBL/GenBank/DDBJ databases">
        <title>Genome analysis of coral dinoflagellate symbionts highlights evolutionary adaptations to a symbiotic lifestyle.</title>
        <authorList>
            <person name="Aranda M."/>
            <person name="Li Y."/>
            <person name="Liew Y.J."/>
            <person name="Baumgarten S."/>
            <person name="Simakov O."/>
            <person name="Wilson M."/>
            <person name="Piel J."/>
            <person name="Ashoor H."/>
            <person name="Bougouffa S."/>
            <person name="Bajic V.B."/>
            <person name="Ryu T."/>
            <person name="Ravasi T."/>
            <person name="Bayer T."/>
            <person name="Micklem G."/>
            <person name="Kim H."/>
            <person name="Bhak J."/>
            <person name="Lajeunesse T.C."/>
            <person name="Voolstra C.R."/>
        </authorList>
    </citation>
    <scope>NUCLEOTIDE SEQUENCE [LARGE SCALE GENOMIC DNA]</scope>
    <source>
        <strain evidence="1 2">CCMP2467</strain>
    </source>
</reference>
<name>A0A1Q9E1W8_SYMMI</name>
<organism evidence="1 2">
    <name type="scientific">Symbiodinium microadriaticum</name>
    <name type="common">Dinoflagellate</name>
    <name type="synonym">Zooxanthella microadriatica</name>
    <dbReference type="NCBI Taxonomy" id="2951"/>
    <lineage>
        <taxon>Eukaryota</taxon>
        <taxon>Sar</taxon>
        <taxon>Alveolata</taxon>
        <taxon>Dinophyceae</taxon>
        <taxon>Suessiales</taxon>
        <taxon>Symbiodiniaceae</taxon>
        <taxon>Symbiodinium</taxon>
    </lineage>
</organism>
<proteinExistence type="predicted"/>
<dbReference type="AlphaFoldDB" id="A0A1Q9E1W8"/>
<accession>A0A1Q9E1W8</accession>
<keyword evidence="2" id="KW-1185">Reference proteome</keyword>
<sequence>MSAISRWCWGGAVLQGGTGGSGPSSLQLQRCGEYLQPSLEGLLKPLVQRRLLPQLQRWGPGIAPSGASIRQELLGIAIAEIHIDTPAVAWIRLDDGPAGGGLLVQPAPPRRSRRLLRMRRGDLAMHQFDLAVSPLLCPGTL</sequence>
<gene>
    <name evidence="1" type="ORF">AK812_SmicGene15845</name>
</gene>
<dbReference type="Proteomes" id="UP000186817">
    <property type="component" value="Unassembled WGS sequence"/>
</dbReference>
<comment type="caution">
    <text evidence="1">The sequence shown here is derived from an EMBL/GenBank/DDBJ whole genome shotgun (WGS) entry which is preliminary data.</text>
</comment>
<protein>
    <submittedName>
        <fullName evidence="1">Uncharacterized protein</fullName>
    </submittedName>
</protein>
<dbReference type="EMBL" id="LSRX01000292">
    <property type="protein sequence ID" value="OLQ01411.1"/>
    <property type="molecule type" value="Genomic_DNA"/>
</dbReference>
<evidence type="ECO:0000313" key="2">
    <source>
        <dbReference type="Proteomes" id="UP000186817"/>
    </source>
</evidence>